<dbReference type="SMART" id="SM00850">
    <property type="entry name" value="LytTR"/>
    <property type="match status" value="1"/>
</dbReference>
<dbReference type="Proteomes" id="UP000321479">
    <property type="component" value="Chromosome"/>
</dbReference>
<dbReference type="RefSeq" id="WP_147032785.1">
    <property type="nucleotide sequence ID" value="NZ_CP042436.1"/>
</dbReference>
<dbReference type="AlphaFoldDB" id="A0A5B8UYB6"/>
<dbReference type="Gene3D" id="2.40.50.1020">
    <property type="entry name" value="LytTr DNA-binding domain"/>
    <property type="match status" value="1"/>
</dbReference>
<accession>A0A5B8UYB6</accession>
<dbReference type="InterPro" id="IPR046947">
    <property type="entry name" value="LytR-like"/>
</dbReference>
<dbReference type="PANTHER" id="PTHR37299:SF1">
    <property type="entry name" value="STAGE 0 SPORULATION PROTEIN A HOMOLOG"/>
    <property type="match status" value="1"/>
</dbReference>
<sequence>MKLNCVIIDDEYLAIEVLKVYCAQVETLSVEQTFKKPGEALEWLQKNKTDILFLDIEMPKLNGFEVLAGLERPPIVILTTAYQHFAVKAFDLEMLDYLVKPIEFERFEKAVNRAAEYIALRKEGEEEENDGHLLIKSDYKLSKVPFNSIQYIEGLGEYVKIYTPDKTFITLAAIKDLEQSLPEKGFVRIHKSYIVAIKSIISYSKTEVKITGNIKLPVGRVFKNSFIEALK</sequence>
<evidence type="ECO:0000256" key="1">
    <source>
        <dbReference type="PROSITE-ProRule" id="PRU00169"/>
    </source>
</evidence>
<proteinExistence type="predicted"/>
<dbReference type="EMBL" id="CP042436">
    <property type="protein sequence ID" value="QEC64197.1"/>
    <property type="molecule type" value="Genomic_DNA"/>
</dbReference>
<dbReference type="PANTHER" id="PTHR37299">
    <property type="entry name" value="TRANSCRIPTIONAL REGULATOR-RELATED"/>
    <property type="match status" value="1"/>
</dbReference>
<keyword evidence="5" id="KW-1185">Reference proteome</keyword>
<protein>
    <submittedName>
        <fullName evidence="4">Response regulator transcription factor</fullName>
    </submittedName>
</protein>
<dbReference type="Pfam" id="PF04397">
    <property type="entry name" value="LytTR"/>
    <property type="match status" value="1"/>
</dbReference>
<feature type="domain" description="Response regulatory" evidence="2">
    <location>
        <begin position="4"/>
        <end position="115"/>
    </location>
</feature>
<organism evidence="4 5">
    <name type="scientific">Mucilaginibacter ginsenosidivorans</name>
    <dbReference type="NCBI Taxonomy" id="398053"/>
    <lineage>
        <taxon>Bacteria</taxon>
        <taxon>Pseudomonadati</taxon>
        <taxon>Bacteroidota</taxon>
        <taxon>Sphingobacteriia</taxon>
        <taxon>Sphingobacteriales</taxon>
        <taxon>Sphingobacteriaceae</taxon>
        <taxon>Mucilaginibacter</taxon>
    </lineage>
</organism>
<gene>
    <name evidence="4" type="ORF">FRZ54_16960</name>
</gene>
<keyword evidence="1" id="KW-0597">Phosphoprotein</keyword>
<dbReference type="InterPro" id="IPR011006">
    <property type="entry name" value="CheY-like_superfamily"/>
</dbReference>
<dbReference type="KEGG" id="mgin:FRZ54_16960"/>
<dbReference type="OrthoDB" id="9787344at2"/>
<name>A0A5B8UYB6_9SPHI</name>
<evidence type="ECO:0000313" key="4">
    <source>
        <dbReference type="EMBL" id="QEC64197.1"/>
    </source>
</evidence>
<dbReference type="SUPFAM" id="SSF52172">
    <property type="entry name" value="CheY-like"/>
    <property type="match status" value="1"/>
</dbReference>
<dbReference type="GO" id="GO:0000156">
    <property type="term" value="F:phosphorelay response regulator activity"/>
    <property type="evidence" value="ECO:0007669"/>
    <property type="project" value="InterPro"/>
</dbReference>
<dbReference type="GO" id="GO:0003677">
    <property type="term" value="F:DNA binding"/>
    <property type="evidence" value="ECO:0007669"/>
    <property type="project" value="InterPro"/>
</dbReference>
<feature type="modified residue" description="4-aspartylphosphate" evidence="1">
    <location>
        <position position="55"/>
    </location>
</feature>
<reference evidence="4 5" key="1">
    <citation type="journal article" date="2017" name="Curr. Microbiol.">
        <title>Mucilaginibacter ginsenosidivorans sp. nov., Isolated from Soil of Ginseng Field.</title>
        <authorList>
            <person name="Kim M.M."/>
            <person name="Siddiqi M.Z."/>
            <person name="Im W.T."/>
        </authorList>
    </citation>
    <scope>NUCLEOTIDE SEQUENCE [LARGE SCALE GENOMIC DNA]</scope>
    <source>
        <strain evidence="4 5">Gsoil 3017</strain>
    </source>
</reference>
<dbReference type="InterPro" id="IPR007492">
    <property type="entry name" value="LytTR_DNA-bd_dom"/>
</dbReference>
<dbReference type="PROSITE" id="PS50110">
    <property type="entry name" value="RESPONSE_REGULATORY"/>
    <property type="match status" value="1"/>
</dbReference>
<evidence type="ECO:0000259" key="2">
    <source>
        <dbReference type="PROSITE" id="PS50110"/>
    </source>
</evidence>
<dbReference type="InterPro" id="IPR001789">
    <property type="entry name" value="Sig_transdc_resp-reg_receiver"/>
</dbReference>
<dbReference type="PROSITE" id="PS50930">
    <property type="entry name" value="HTH_LYTTR"/>
    <property type="match status" value="1"/>
</dbReference>
<feature type="domain" description="HTH LytTR-type" evidence="3">
    <location>
        <begin position="133"/>
        <end position="231"/>
    </location>
</feature>
<dbReference type="SMART" id="SM00448">
    <property type="entry name" value="REC"/>
    <property type="match status" value="1"/>
</dbReference>
<dbReference type="Gene3D" id="3.40.50.2300">
    <property type="match status" value="1"/>
</dbReference>
<dbReference type="Pfam" id="PF00072">
    <property type="entry name" value="Response_reg"/>
    <property type="match status" value="1"/>
</dbReference>
<evidence type="ECO:0000259" key="3">
    <source>
        <dbReference type="PROSITE" id="PS50930"/>
    </source>
</evidence>
<evidence type="ECO:0000313" key="5">
    <source>
        <dbReference type="Proteomes" id="UP000321479"/>
    </source>
</evidence>